<sequence length="247" mass="27326">MRARREVLCETAQVPCGRRLASECREGRLSRRVDSSPRERTPGLELSPRGGPLVRREDPIGEFSPVPVQKPINRPVRCLRREALSTLFTSSKAPSSTLARERESFSLFRVRGGIDLVGSNSGSHEVCYIAGGIRGRRCLTVIREEEIPEKCKEEEGSGNLIRERMDQQSAKRSLESNGLFVVRDVDQLPEDNFCGNDGADESCGLIALALEVSTSELLMEDTNMDDKDSVTTSSVVISVTTEPLHCF</sequence>
<dbReference type="EMBL" id="JBBWWQ010000019">
    <property type="protein sequence ID" value="KAK8919388.1"/>
    <property type="molecule type" value="Genomic_DNA"/>
</dbReference>
<feature type="compositionally biased region" description="Basic and acidic residues" evidence="1">
    <location>
        <begin position="27"/>
        <end position="42"/>
    </location>
</feature>
<proteinExistence type="predicted"/>
<dbReference type="AlphaFoldDB" id="A0AAP0AYV4"/>
<organism evidence="2 3">
    <name type="scientific">Platanthera zijinensis</name>
    <dbReference type="NCBI Taxonomy" id="2320716"/>
    <lineage>
        <taxon>Eukaryota</taxon>
        <taxon>Viridiplantae</taxon>
        <taxon>Streptophyta</taxon>
        <taxon>Embryophyta</taxon>
        <taxon>Tracheophyta</taxon>
        <taxon>Spermatophyta</taxon>
        <taxon>Magnoliopsida</taxon>
        <taxon>Liliopsida</taxon>
        <taxon>Asparagales</taxon>
        <taxon>Orchidaceae</taxon>
        <taxon>Orchidoideae</taxon>
        <taxon>Orchideae</taxon>
        <taxon>Orchidinae</taxon>
        <taxon>Platanthera</taxon>
    </lineage>
</organism>
<feature type="region of interest" description="Disordered" evidence="1">
    <location>
        <begin position="27"/>
        <end position="66"/>
    </location>
</feature>
<gene>
    <name evidence="2" type="ORF">KSP39_PZI021725</name>
</gene>
<protein>
    <submittedName>
        <fullName evidence="2">Uncharacterized protein</fullName>
    </submittedName>
</protein>
<evidence type="ECO:0000313" key="2">
    <source>
        <dbReference type="EMBL" id="KAK8919388.1"/>
    </source>
</evidence>
<dbReference type="Proteomes" id="UP001418222">
    <property type="component" value="Unassembled WGS sequence"/>
</dbReference>
<evidence type="ECO:0000313" key="3">
    <source>
        <dbReference type="Proteomes" id="UP001418222"/>
    </source>
</evidence>
<reference evidence="2 3" key="1">
    <citation type="journal article" date="2022" name="Nat. Plants">
        <title>Genomes of leafy and leafless Platanthera orchids illuminate the evolution of mycoheterotrophy.</title>
        <authorList>
            <person name="Li M.H."/>
            <person name="Liu K.W."/>
            <person name="Li Z."/>
            <person name="Lu H.C."/>
            <person name="Ye Q.L."/>
            <person name="Zhang D."/>
            <person name="Wang J.Y."/>
            <person name="Li Y.F."/>
            <person name="Zhong Z.M."/>
            <person name="Liu X."/>
            <person name="Yu X."/>
            <person name="Liu D.K."/>
            <person name="Tu X.D."/>
            <person name="Liu B."/>
            <person name="Hao Y."/>
            <person name="Liao X.Y."/>
            <person name="Jiang Y.T."/>
            <person name="Sun W.H."/>
            <person name="Chen J."/>
            <person name="Chen Y.Q."/>
            <person name="Ai Y."/>
            <person name="Zhai J.W."/>
            <person name="Wu S.S."/>
            <person name="Zhou Z."/>
            <person name="Hsiao Y.Y."/>
            <person name="Wu W.L."/>
            <person name="Chen Y.Y."/>
            <person name="Lin Y.F."/>
            <person name="Hsu J.L."/>
            <person name="Li C.Y."/>
            <person name="Wang Z.W."/>
            <person name="Zhao X."/>
            <person name="Zhong W.Y."/>
            <person name="Ma X.K."/>
            <person name="Ma L."/>
            <person name="Huang J."/>
            <person name="Chen G.Z."/>
            <person name="Huang M.Z."/>
            <person name="Huang L."/>
            <person name="Peng D.H."/>
            <person name="Luo Y.B."/>
            <person name="Zou S.Q."/>
            <person name="Chen S.P."/>
            <person name="Lan S."/>
            <person name="Tsai W.C."/>
            <person name="Van de Peer Y."/>
            <person name="Liu Z.J."/>
        </authorList>
    </citation>
    <scope>NUCLEOTIDE SEQUENCE [LARGE SCALE GENOMIC DNA]</scope>
    <source>
        <strain evidence="2">Lor287</strain>
    </source>
</reference>
<keyword evidence="3" id="KW-1185">Reference proteome</keyword>
<accession>A0AAP0AYV4</accession>
<comment type="caution">
    <text evidence="2">The sequence shown here is derived from an EMBL/GenBank/DDBJ whole genome shotgun (WGS) entry which is preliminary data.</text>
</comment>
<name>A0AAP0AYV4_9ASPA</name>
<evidence type="ECO:0000256" key="1">
    <source>
        <dbReference type="SAM" id="MobiDB-lite"/>
    </source>
</evidence>